<dbReference type="GO" id="GO:0016853">
    <property type="term" value="F:isomerase activity"/>
    <property type="evidence" value="ECO:0007669"/>
    <property type="project" value="UniProtKB-KW"/>
</dbReference>
<protein>
    <submittedName>
        <fullName evidence="1">PpiC-type peptidyl-prolyl cis-trans isomerase, putative</fullName>
    </submittedName>
</protein>
<proteinExistence type="predicted"/>
<dbReference type="OrthoDB" id="336729at2759"/>
<keyword evidence="1" id="KW-0413">Isomerase</keyword>
<organism evidence="1 2">
    <name type="scientific">Babesia ovis</name>
    <dbReference type="NCBI Taxonomy" id="5869"/>
    <lineage>
        <taxon>Eukaryota</taxon>
        <taxon>Sar</taxon>
        <taxon>Alveolata</taxon>
        <taxon>Apicomplexa</taxon>
        <taxon>Aconoidasida</taxon>
        <taxon>Piroplasmida</taxon>
        <taxon>Babesiidae</taxon>
        <taxon>Babesia</taxon>
    </lineage>
</organism>
<keyword evidence="2" id="KW-1185">Reference proteome</keyword>
<gene>
    <name evidence="1" type="ORF">BaOVIS_023070</name>
</gene>
<evidence type="ECO:0000313" key="2">
    <source>
        <dbReference type="Proteomes" id="UP001057455"/>
    </source>
</evidence>
<reference evidence="1" key="1">
    <citation type="submission" date="2019-12" db="EMBL/GenBank/DDBJ databases">
        <title>Genome sequence of Babesia ovis.</title>
        <authorList>
            <person name="Yamagishi J."/>
            <person name="Sevinc F."/>
            <person name="Xuan X."/>
        </authorList>
    </citation>
    <scope>NUCLEOTIDE SEQUENCE</scope>
    <source>
        <strain evidence="1">Selcuk</strain>
    </source>
</reference>
<dbReference type="EMBL" id="BLIY01000017">
    <property type="protein sequence ID" value="GFE54903.1"/>
    <property type="molecule type" value="Genomic_DNA"/>
</dbReference>
<evidence type="ECO:0000313" key="1">
    <source>
        <dbReference type="EMBL" id="GFE54903.1"/>
    </source>
</evidence>
<dbReference type="Proteomes" id="UP001057455">
    <property type="component" value="Unassembled WGS sequence"/>
</dbReference>
<name>A0A9W5TDQ1_BABOV</name>
<comment type="caution">
    <text evidence="1">The sequence shown here is derived from an EMBL/GenBank/DDBJ whole genome shotgun (WGS) entry which is preliminary data.</text>
</comment>
<accession>A0A9W5TDQ1</accession>
<sequence>MTSWCLRIRVEHVDYKDEYTEYRAFSGTVEDVAKDNGKATVEAWKGKHVIGVTANTSISTNDVIANHPVSRVLVLPQESKITIQDLVGNIIPLSRALVCENLYLQTVENEIVVLVAGSMTSAVPYLQWMLIKNIKVILYLPPAESDADQEKVIDGDYKHALFGHGRFKLMVSNVIIRRQNIENLSDDVLSLTHGIGASAIAVLPDASKAFKTEEVRISRQVLLAAGMGCRIVWHQPLEQVDPCEAKCLYSKGISLGFFNFDATLEAHCADGIVQHALLETVKGATHNTVYTERYNS</sequence>
<dbReference type="AlphaFoldDB" id="A0A9W5TDQ1"/>